<comment type="caution">
    <text evidence="1">The sequence shown here is derived from an EMBL/GenBank/DDBJ whole genome shotgun (WGS) entry which is preliminary data.</text>
</comment>
<sequence length="42" mass="4734">MPAESLKTKPIEAFLRFRNPLSTFALAEPVALEELSNLRGKF</sequence>
<evidence type="ECO:0000313" key="2">
    <source>
        <dbReference type="Proteomes" id="UP000607653"/>
    </source>
</evidence>
<accession>A0A822ZPL7</accession>
<proteinExistence type="predicted"/>
<name>A0A822ZPL7_NELNU</name>
<reference evidence="1 2" key="1">
    <citation type="journal article" date="2020" name="Mol. Biol. Evol.">
        <title>Distinct Expression and Methylation Patterns for Genes with Different Fates following a Single Whole-Genome Duplication in Flowering Plants.</title>
        <authorList>
            <person name="Shi T."/>
            <person name="Rahmani R.S."/>
            <person name="Gugger P.F."/>
            <person name="Wang M."/>
            <person name="Li H."/>
            <person name="Zhang Y."/>
            <person name="Li Z."/>
            <person name="Wang Q."/>
            <person name="Van de Peer Y."/>
            <person name="Marchal K."/>
            <person name="Chen J."/>
        </authorList>
    </citation>
    <scope>NUCLEOTIDE SEQUENCE [LARGE SCALE GENOMIC DNA]</scope>
    <source>
        <tissue evidence="1">Leaf</tissue>
    </source>
</reference>
<dbReference type="Proteomes" id="UP000607653">
    <property type="component" value="Unassembled WGS sequence"/>
</dbReference>
<evidence type="ECO:0000313" key="1">
    <source>
        <dbReference type="EMBL" id="DAD45471.1"/>
    </source>
</evidence>
<keyword evidence="2" id="KW-1185">Reference proteome</keyword>
<dbReference type="EMBL" id="DUZY01000007">
    <property type="protein sequence ID" value="DAD45471.1"/>
    <property type="molecule type" value="Genomic_DNA"/>
</dbReference>
<organism evidence="1 2">
    <name type="scientific">Nelumbo nucifera</name>
    <name type="common">Sacred lotus</name>
    <dbReference type="NCBI Taxonomy" id="4432"/>
    <lineage>
        <taxon>Eukaryota</taxon>
        <taxon>Viridiplantae</taxon>
        <taxon>Streptophyta</taxon>
        <taxon>Embryophyta</taxon>
        <taxon>Tracheophyta</taxon>
        <taxon>Spermatophyta</taxon>
        <taxon>Magnoliopsida</taxon>
        <taxon>Proteales</taxon>
        <taxon>Nelumbonaceae</taxon>
        <taxon>Nelumbo</taxon>
    </lineage>
</organism>
<protein>
    <submittedName>
        <fullName evidence="1">Uncharacterized protein</fullName>
    </submittedName>
</protein>
<dbReference type="AlphaFoldDB" id="A0A822ZPL7"/>
<gene>
    <name evidence="1" type="ORF">HUJ06_003701</name>
</gene>